<evidence type="ECO:0000313" key="3">
    <source>
        <dbReference type="Proteomes" id="UP000218231"/>
    </source>
</evidence>
<feature type="transmembrane region" description="Helical" evidence="1">
    <location>
        <begin position="342"/>
        <end position="363"/>
    </location>
</feature>
<gene>
    <name evidence="2" type="ORF">WR25_11250</name>
</gene>
<accession>A0A2A2JWG7</accession>
<feature type="transmembrane region" description="Helical" evidence="1">
    <location>
        <begin position="247"/>
        <end position="264"/>
    </location>
</feature>
<dbReference type="AlphaFoldDB" id="A0A2A2JWG7"/>
<comment type="caution">
    <text evidence="2">The sequence shown here is derived from an EMBL/GenBank/DDBJ whole genome shotgun (WGS) entry which is preliminary data.</text>
</comment>
<sequence length="529" mass="57447">MAANGNACTFSATAVVRRVLSVVQAGQRGWLDGEDMLAYRKWTALVVAAFALWLGQVHAEQRPEVADQVVAYMGAQGTKVWTLRIGERAANEALVQIEGIDHDWNMRIQKMQVEKTSKDTRYSTTVDGKKYVVLIIQGNWGGELNLPGEAQTQQVGYSEGLSQHGGAMIMSEFNDPLSELSGSLGQDYEQSRAAQRDRVIAELKQVIERVPEQSEFTNSRRYRIWGPVLLLGALIITAVTFNPERLGAVAAGVFITLIAAAVTWQHRNAGTQAWPATDASWGTRKCSRCWQPTAMRHMRNGNWICCRTMDNGEREAHLAYLQAQADGPTDSFVLLEHSLGKALACAVIGLLFGALGIWLTTLAVRFSPGASSGVIWLMSGFGLGLAGVGVAGLACAVVLYRRHGKRVLSVTPDTLCFANAQAPIPLDSFDGFEVEQGYFTTRLIFTVSAFSHAPVLAPACFRALASPDAVVVAGGLRVRLWLCTPVVAGRRLGLQELVDLLYAYVQAAQARRTLAQLFPGVARLGEAAR</sequence>
<dbReference type="EMBL" id="LIAE01010174">
    <property type="protein sequence ID" value="PAV65993.1"/>
    <property type="molecule type" value="Genomic_DNA"/>
</dbReference>
<keyword evidence="3" id="KW-1185">Reference proteome</keyword>
<reference evidence="2 3" key="1">
    <citation type="journal article" date="2017" name="Curr. Biol.">
        <title>Genome architecture and evolution of a unichromosomal asexual nematode.</title>
        <authorList>
            <person name="Fradin H."/>
            <person name="Zegar C."/>
            <person name="Gutwein M."/>
            <person name="Lucas J."/>
            <person name="Kovtun M."/>
            <person name="Corcoran D."/>
            <person name="Baugh L.R."/>
            <person name="Kiontke K."/>
            <person name="Gunsalus K."/>
            <person name="Fitch D.H."/>
            <person name="Piano F."/>
        </authorList>
    </citation>
    <scope>NUCLEOTIDE SEQUENCE [LARGE SCALE GENOMIC DNA]</scope>
    <source>
        <strain evidence="2">PF1309</strain>
    </source>
</reference>
<name>A0A2A2JWG7_9BILA</name>
<keyword evidence="1" id="KW-0472">Membrane</keyword>
<keyword evidence="1" id="KW-0812">Transmembrane</keyword>
<dbReference type="Proteomes" id="UP000218231">
    <property type="component" value="Unassembled WGS sequence"/>
</dbReference>
<proteinExistence type="predicted"/>
<evidence type="ECO:0000313" key="2">
    <source>
        <dbReference type="EMBL" id="PAV65993.1"/>
    </source>
</evidence>
<feature type="transmembrane region" description="Helical" evidence="1">
    <location>
        <begin position="224"/>
        <end position="241"/>
    </location>
</feature>
<organism evidence="2 3">
    <name type="scientific">Diploscapter pachys</name>
    <dbReference type="NCBI Taxonomy" id="2018661"/>
    <lineage>
        <taxon>Eukaryota</taxon>
        <taxon>Metazoa</taxon>
        <taxon>Ecdysozoa</taxon>
        <taxon>Nematoda</taxon>
        <taxon>Chromadorea</taxon>
        <taxon>Rhabditida</taxon>
        <taxon>Rhabditina</taxon>
        <taxon>Rhabditomorpha</taxon>
        <taxon>Rhabditoidea</taxon>
        <taxon>Rhabditidae</taxon>
        <taxon>Diploscapter</taxon>
    </lineage>
</organism>
<evidence type="ECO:0000256" key="1">
    <source>
        <dbReference type="SAM" id="Phobius"/>
    </source>
</evidence>
<feature type="transmembrane region" description="Helical" evidence="1">
    <location>
        <begin position="375"/>
        <end position="400"/>
    </location>
</feature>
<keyword evidence="1" id="KW-1133">Transmembrane helix</keyword>
<protein>
    <submittedName>
        <fullName evidence="2">Uncharacterized protein</fullName>
    </submittedName>
</protein>